<protein>
    <submittedName>
        <fullName evidence="3">PepSY domain-containing protein</fullName>
    </submittedName>
</protein>
<feature type="domain" description="PepSY" evidence="2">
    <location>
        <begin position="29"/>
        <end position="97"/>
    </location>
</feature>
<name>A0A3R7IS92_9BURK</name>
<dbReference type="EMBL" id="NKDB02000003">
    <property type="protein sequence ID" value="RKJ95563.1"/>
    <property type="molecule type" value="Genomic_DNA"/>
</dbReference>
<sequence length="106" mass="11545">MQQNIRRFLVAIAAGTAVTWGIAQAQAPATPATQAPAAATAPAAAQLTVRDVYDRMEAAGYRDIREIEWDHGRYEVKASNAQGERVKLYVNATTGAVESTRTRTRR</sequence>
<feature type="signal peptide" evidence="1">
    <location>
        <begin position="1"/>
        <end position="25"/>
    </location>
</feature>
<dbReference type="InterPro" id="IPR025711">
    <property type="entry name" value="PepSY"/>
</dbReference>
<dbReference type="RefSeq" id="WP_094439573.1">
    <property type="nucleotide sequence ID" value="NZ_AP024172.1"/>
</dbReference>
<accession>A0A3R7IS92</accession>
<organism evidence="3 4">
    <name type="scientific">Alicycliphilus denitrificans</name>
    <dbReference type="NCBI Taxonomy" id="179636"/>
    <lineage>
        <taxon>Bacteria</taxon>
        <taxon>Pseudomonadati</taxon>
        <taxon>Pseudomonadota</taxon>
        <taxon>Betaproteobacteria</taxon>
        <taxon>Burkholderiales</taxon>
        <taxon>Comamonadaceae</taxon>
        <taxon>Alicycliphilus</taxon>
    </lineage>
</organism>
<comment type="caution">
    <text evidence="3">The sequence shown here is derived from an EMBL/GenBank/DDBJ whole genome shotgun (WGS) entry which is preliminary data.</text>
</comment>
<dbReference type="Proteomes" id="UP000216225">
    <property type="component" value="Unassembled WGS sequence"/>
</dbReference>
<feature type="chain" id="PRO_5018694957" evidence="1">
    <location>
        <begin position="26"/>
        <end position="106"/>
    </location>
</feature>
<dbReference type="AlphaFoldDB" id="A0A3R7IS92"/>
<keyword evidence="1" id="KW-0732">Signal</keyword>
<evidence type="ECO:0000259" key="2">
    <source>
        <dbReference type="Pfam" id="PF13670"/>
    </source>
</evidence>
<proteinExistence type="predicted"/>
<evidence type="ECO:0000256" key="1">
    <source>
        <dbReference type="SAM" id="SignalP"/>
    </source>
</evidence>
<evidence type="ECO:0000313" key="3">
    <source>
        <dbReference type="EMBL" id="RKJ95563.1"/>
    </source>
</evidence>
<gene>
    <name evidence="3" type="ORF">CE154_016655</name>
</gene>
<dbReference type="Pfam" id="PF13670">
    <property type="entry name" value="PepSY_2"/>
    <property type="match status" value="1"/>
</dbReference>
<reference evidence="3 4" key="1">
    <citation type="submission" date="2018-09" db="EMBL/GenBank/DDBJ databases">
        <title>Genome comparison of Alicycliphilus sp. BQ1, a polyurethanolytic bacterium, with its closest phylogenetic relatives Alicycliphilus denitrificans BC and K601, unable to attack polyurethane.</title>
        <authorList>
            <person name="Loza-Tavera H."/>
            <person name="Lozano L."/>
            <person name="Cevallos M."/>
            <person name="Maya-Lucas O."/>
            <person name="Garcia-Mena J."/>
            <person name="Hernandez J."/>
        </authorList>
    </citation>
    <scope>NUCLEOTIDE SEQUENCE [LARGE SCALE GENOMIC DNA]</scope>
    <source>
        <strain evidence="3 4">BQ1</strain>
    </source>
</reference>
<evidence type="ECO:0000313" key="4">
    <source>
        <dbReference type="Proteomes" id="UP000216225"/>
    </source>
</evidence>